<feature type="transmembrane region" description="Helical" evidence="5">
    <location>
        <begin position="16"/>
        <end position="38"/>
    </location>
</feature>
<name>A0AAV0TH11_9STRA</name>
<dbReference type="PANTHER" id="PTHR14255">
    <property type="entry name" value="CEREBLON"/>
    <property type="match status" value="1"/>
</dbReference>
<evidence type="ECO:0000256" key="5">
    <source>
        <dbReference type="SAM" id="Phobius"/>
    </source>
</evidence>
<comment type="subcellular location">
    <subcellularLocation>
        <location evidence="1">Membrane</location>
        <topology evidence="1">Multi-pass membrane protein</topology>
    </subcellularLocation>
</comment>
<evidence type="ECO:0000313" key="8">
    <source>
        <dbReference type="Proteomes" id="UP001162029"/>
    </source>
</evidence>
<protein>
    <recommendedName>
        <fullName evidence="9">Sulfite exporter TauE/SafE family protein</fullName>
    </recommendedName>
</protein>
<dbReference type="PANTHER" id="PTHR14255:SF3">
    <property type="entry name" value="SULFITE EXPORTER TAUE_SAFE FAMILY PROTEIN 5-RELATED"/>
    <property type="match status" value="1"/>
</dbReference>
<dbReference type="AlphaFoldDB" id="A0AAV0TH11"/>
<evidence type="ECO:0000256" key="1">
    <source>
        <dbReference type="ARBA" id="ARBA00004141"/>
    </source>
</evidence>
<comment type="caution">
    <text evidence="6">The sequence shown here is derived from an EMBL/GenBank/DDBJ whole genome shotgun (WGS) entry which is preliminary data.</text>
</comment>
<organism evidence="6 8">
    <name type="scientific">Peronospora destructor</name>
    <dbReference type="NCBI Taxonomy" id="86335"/>
    <lineage>
        <taxon>Eukaryota</taxon>
        <taxon>Sar</taxon>
        <taxon>Stramenopiles</taxon>
        <taxon>Oomycota</taxon>
        <taxon>Peronosporomycetes</taxon>
        <taxon>Peronosporales</taxon>
        <taxon>Peronosporaceae</taxon>
        <taxon>Peronospora</taxon>
    </lineage>
</organism>
<dbReference type="GO" id="GO:0031464">
    <property type="term" value="C:Cul4A-RING E3 ubiquitin ligase complex"/>
    <property type="evidence" value="ECO:0007669"/>
    <property type="project" value="TreeGrafter"/>
</dbReference>
<evidence type="ECO:0008006" key="9">
    <source>
        <dbReference type="Google" id="ProtNLM"/>
    </source>
</evidence>
<dbReference type="EMBL" id="CANTFM010000365">
    <property type="protein sequence ID" value="CAI5720132.1"/>
    <property type="molecule type" value="Genomic_DNA"/>
</dbReference>
<feature type="transmembrane region" description="Helical" evidence="5">
    <location>
        <begin position="44"/>
        <end position="64"/>
    </location>
</feature>
<evidence type="ECO:0000256" key="2">
    <source>
        <dbReference type="ARBA" id="ARBA00022692"/>
    </source>
</evidence>
<reference evidence="6" key="1">
    <citation type="submission" date="2022-12" db="EMBL/GenBank/DDBJ databases">
        <authorList>
            <person name="Webb A."/>
        </authorList>
    </citation>
    <scope>NUCLEOTIDE SEQUENCE</scope>
    <source>
        <strain evidence="6">Pd1</strain>
    </source>
</reference>
<dbReference type="InterPro" id="IPR002781">
    <property type="entry name" value="TM_pro_TauE-like"/>
</dbReference>
<dbReference type="Pfam" id="PF01925">
    <property type="entry name" value="TauE"/>
    <property type="match status" value="1"/>
</dbReference>
<evidence type="ECO:0000256" key="4">
    <source>
        <dbReference type="ARBA" id="ARBA00023136"/>
    </source>
</evidence>
<keyword evidence="4 5" id="KW-0472">Membrane</keyword>
<keyword evidence="8" id="KW-1185">Reference proteome</keyword>
<proteinExistence type="predicted"/>
<evidence type="ECO:0000313" key="6">
    <source>
        <dbReference type="EMBL" id="CAI5720132.1"/>
    </source>
</evidence>
<dbReference type="EMBL" id="CANTFM010001628">
    <property type="protein sequence ID" value="CAI5741916.1"/>
    <property type="molecule type" value="Genomic_DNA"/>
</dbReference>
<keyword evidence="3 5" id="KW-1133">Transmembrane helix</keyword>
<sequence length="118" mass="12634">MFKPHEIKWTLSSIRLFLMFSLMTGTASGMFGIGGGIINGPLLLEVSFGPSAASAMPATIVLYSSEMSSFNYLVLGKMDLHFAQLMLPMGCFSTCVGHLCLLKVVDIISVPPSLDGLD</sequence>
<keyword evidence="2 5" id="KW-0812">Transmembrane</keyword>
<dbReference type="GO" id="GO:0016020">
    <property type="term" value="C:membrane"/>
    <property type="evidence" value="ECO:0007669"/>
    <property type="project" value="UniProtKB-SubCell"/>
</dbReference>
<gene>
    <name evidence="6" type="ORF">PDE001_LOCUS2178</name>
    <name evidence="7" type="ORF">PDE001_LOCUS8031</name>
</gene>
<accession>A0AAV0TH11</accession>
<evidence type="ECO:0000256" key="3">
    <source>
        <dbReference type="ARBA" id="ARBA00022989"/>
    </source>
</evidence>
<dbReference type="GO" id="GO:0016567">
    <property type="term" value="P:protein ubiquitination"/>
    <property type="evidence" value="ECO:0007669"/>
    <property type="project" value="TreeGrafter"/>
</dbReference>
<dbReference type="Proteomes" id="UP001162029">
    <property type="component" value="Unassembled WGS sequence"/>
</dbReference>
<evidence type="ECO:0000313" key="7">
    <source>
        <dbReference type="EMBL" id="CAI5741916.1"/>
    </source>
</evidence>